<dbReference type="PANTHER" id="PTHR33112:SF16">
    <property type="entry name" value="HETEROKARYON INCOMPATIBILITY DOMAIN-CONTAINING PROTEIN"/>
    <property type="match status" value="1"/>
</dbReference>
<keyword evidence="2" id="KW-1133">Transmembrane helix</keyword>
<comment type="caution">
    <text evidence="3">The sequence shown here is derived from an EMBL/GenBank/DDBJ whole genome shotgun (WGS) entry which is preliminary data.</text>
</comment>
<name>A0AAJ0HFC1_9PEZI</name>
<keyword evidence="4" id="KW-1185">Reference proteome</keyword>
<keyword evidence="2" id="KW-0472">Membrane</keyword>
<evidence type="ECO:0000313" key="4">
    <source>
        <dbReference type="Proteomes" id="UP001275084"/>
    </source>
</evidence>
<dbReference type="EMBL" id="JAUIQD010000005">
    <property type="protein sequence ID" value="KAK3349755.1"/>
    <property type="molecule type" value="Genomic_DNA"/>
</dbReference>
<organism evidence="3 4">
    <name type="scientific">Lasiosphaeria hispida</name>
    <dbReference type="NCBI Taxonomy" id="260671"/>
    <lineage>
        <taxon>Eukaryota</taxon>
        <taxon>Fungi</taxon>
        <taxon>Dikarya</taxon>
        <taxon>Ascomycota</taxon>
        <taxon>Pezizomycotina</taxon>
        <taxon>Sordariomycetes</taxon>
        <taxon>Sordariomycetidae</taxon>
        <taxon>Sordariales</taxon>
        <taxon>Lasiosphaeriaceae</taxon>
        <taxon>Lasiosphaeria</taxon>
    </lineage>
</organism>
<evidence type="ECO:0008006" key="5">
    <source>
        <dbReference type="Google" id="ProtNLM"/>
    </source>
</evidence>
<feature type="compositionally biased region" description="Basic and acidic residues" evidence="1">
    <location>
        <begin position="248"/>
        <end position="258"/>
    </location>
</feature>
<feature type="region of interest" description="Disordered" evidence="1">
    <location>
        <begin position="240"/>
        <end position="268"/>
    </location>
</feature>
<dbReference type="PANTHER" id="PTHR33112">
    <property type="entry name" value="DOMAIN PROTEIN, PUTATIVE-RELATED"/>
    <property type="match status" value="1"/>
</dbReference>
<dbReference type="Proteomes" id="UP001275084">
    <property type="component" value="Unassembled WGS sequence"/>
</dbReference>
<reference evidence="3" key="1">
    <citation type="journal article" date="2023" name="Mol. Phylogenet. Evol.">
        <title>Genome-scale phylogeny and comparative genomics of the fungal order Sordariales.</title>
        <authorList>
            <person name="Hensen N."/>
            <person name="Bonometti L."/>
            <person name="Westerberg I."/>
            <person name="Brannstrom I.O."/>
            <person name="Guillou S."/>
            <person name="Cros-Aarteil S."/>
            <person name="Calhoun S."/>
            <person name="Haridas S."/>
            <person name="Kuo A."/>
            <person name="Mondo S."/>
            <person name="Pangilinan J."/>
            <person name="Riley R."/>
            <person name="LaButti K."/>
            <person name="Andreopoulos B."/>
            <person name="Lipzen A."/>
            <person name="Chen C."/>
            <person name="Yan M."/>
            <person name="Daum C."/>
            <person name="Ng V."/>
            <person name="Clum A."/>
            <person name="Steindorff A."/>
            <person name="Ohm R.A."/>
            <person name="Martin F."/>
            <person name="Silar P."/>
            <person name="Natvig D.O."/>
            <person name="Lalanne C."/>
            <person name="Gautier V."/>
            <person name="Ament-Velasquez S.L."/>
            <person name="Kruys A."/>
            <person name="Hutchinson M.I."/>
            <person name="Powell A.J."/>
            <person name="Barry K."/>
            <person name="Miller A.N."/>
            <person name="Grigoriev I.V."/>
            <person name="Debuchy R."/>
            <person name="Gladieux P."/>
            <person name="Hiltunen Thoren M."/>
            <person name="Johannesson H."/>
        </authorList>
    </citation>
    <scope>NUCLEOTIDE SEQUENCE</scope>
    <source>
        <strain evidence="3">CBS 955.72</strain>
    </source>
</reference>
<dbReference type="AlphaFoldDB" id="A0AAJ0HFC1"/>
<proteinExistence type="predicted"/>
<keyword evidence="2" id="KW-0812">Transmembrane</keyword>
<accession>A0AAJ0HFC1</accession>
<evidence type="ECO:0000313" key="3">
    <source>
        <dbReference type="EMBL" id="KAK3349755.1"/>
    </source>
</evidence>
<feature type="transmembrane region" description="Helical" evidence="2">
    <location>
        <begin position="91"/>
        <end position="111"/>
    </location>
</feature>
<gene>
    <name evidence="3" type="ORF">B0T25DRAFT_548879</name>
</gene>
<evidence type="ECO:0000256" key="2">
    <source>
        <dbReference type="SAM" id="Phobius"/>
    </source>
</evidence>
<reference evidence="3" key="2">
    <citation type="submission" date="2023-06" db="EMBL/GenBank/DDBJ databases">
        <authorList>
            <consortium name="Lawrence Berkeley National Laboratory"/>
            <person name="Haridas S."/>
            <person name="Hensen N."/>
            <person name="Bonometti L."/>
            <person name="Westerberg I."/>
            <person name="Brannstrom I.O."/>
            <person name="Guillou S."/>
            <person name="Cros-Aarteil S."/>
            <person name="Calhoun S."/>
            <person name="Kuo A."/>
            <person name="Mondo S."/>
            <person name="Pangilinan J."/>
            <person name="Riley R."/>
            <person name="Labutti K."/>
            <person name="Andreopoulos B."/>
            <person name="Lipzen A."/>
            <person name="Chen C."/>
            <person name="Yanf M."/>
            <person name="Daum C."/>
            <person name="Ng V."/>
            <person name="Clum A."/>
            <person name="Steindorff A."/>
            <person name="Ohm R."/>
            <person name="Martin F."/>
            <person name="Silar P."/>
            <person name="Natvig D."/>
            <person name="Lalanne C."/>
            <person name="Gautier V."/>
            <person name="Ament-Velasquez S.L."/>
            <person name="Kruys A."/>
            <person name="Hutchinson M.I."/>
            <person name="Powell A.J."/>
            <person name="Barry K."/>
            <person name="Miller A.N."/>
            <person name="Grigoriev I.V."/>
            <person name="Debuchy R."/>
            <person name="Gladieux P."/>
            <person name="Thoren M.H."/>
            <person name="Johannesson H."/>
        </authorList>
    </citation>
    <scope>NUCLEOTIDE SEQUENCE</scope>
    <source>
        <strain evidence="3">CBS 955.72</strain>
    </source>
</reference>
<protein>
    <recommendedName>
        <fullName evidence="5">Heterokaryon incompatibility domain-containing protein</fullName>
    </recommendedName>
</protein>
<feature type="transmembrane region" description="Helical" evidence="2">
    <location>
        <begin position="59"/>
        <end position="85"/>
    </location>
</feature>
<evidence type="ECO:0000256" key="1">
    <source>
        <dbReference type="SAM" id="MobiDB-lite"/>
    </source>
</evidence>
<sequence length="998" mass="111911">MSPPNEMIFGGEDWSDVWPQDPEPGCLRALFADFRPTNSAARISGLGHAYISVTANEGICAFALLLLLGAAFGGLSVWLLTHIIVTRQLVFIAPLIPAVLLMFYCWGRFYLKYRLRQLLYEIIVFCCLDSVRLAGKFVARTTRLILGTPAWLFSGCFTARKPSHRREGANGLAENPSLCGVCKAIAAGSRLLTGSSKPFHLTLSTETWPHHSLQILQKSASHCPLCSLLFLSTDFAQSESTATGESSDDAKGPKSQESDDHEGDGSYAPMTVKLWGERSWTRQNIQLKVKLQGRGISVAHPLVISEFVDGLEHGNTNMMLSGDYRDSDQSDLPSTWTLAKSWVNSCSCEHELCQNGFLKEDAQAASFIPPWLLEIFPAQGNMENEEKLYAGFTVKRVHVDSSHDYIAFSREWESSEDSVADPIPTPLSGDLRLKDLLPAARRAVSIAEKLGFRHLWIESLCGNWKEDSLNDMSLANHSLIYAHAVCTVSKATAVPEIYSHLPPRRADCPLFFWPKLPNESEKSEYMRKPAIVAHVPNDVQRRSDRGILELFALCVDSCPPNRQTCSFEERLLSRRLLFVAENNDVFFECNTLRASRHYPQGVRYTRHRKDDHKDKGFKSSCQAFGTDSLELAYRYETREKMVDPKKGVHKFETIVVPAAPDTPPAPTIQDQLEGLRGVPAWRRHRGSFHRLLRFSKDTQKRDLREEEENDIWAERLALHEAWFDLVGEYSARSSTDRGGNKLTPLMSVASIISRAHGPSVFLGGIWLRLLPLDLLWFRAGPTKERSPPTAFAADLEISRPATWSWAHVNAEISHALGDKLKMPPAIAAKKNTGRLRYAAPPGAVRVLSGDTNWRDLRITPLIREDVEVRSPSEDKSMICDASLKIRHLCPLFELENFGNDGGVEVIYDTEEWYRNHPEATVFGLPILAVSSPAKGAGTVNAVHHWRGKPNEEVHGVALTKDESDGYQRVGYFRVKEARVVEGILWSIVRGNEKHLWLR</sequence>